<reference evidence="3" key="1">
    <citation type="submission" date="2021-01" db="EMBL/GenBank/DDBJ databases">
        <title>Whole genome shotgun sequence of Verrucosispora sediminis NBRC 107745.</title>
        <authorList>
            <person name="Komaki H."/>
            <person name="Tamura T."/>
        </authorList>
    </citation>
    <scope>NUCLEOTIDE SEQUENCE</scope>
    <source>
        <strain evidence="3">NBRC 107745</strain>
    </source>
</reference>
<dbReference type="PRINTS" id="PR00069">
    <property type="entry name" value="ALDKETRDTASE"/>
</dbReference>
<dbReference type="EMBL" id="BOPD01000007">
    <property type="protein sequence ID" value="GIJ31856.1"/>
    <property type="molecule type" value="Genomic_DNA"/>
</dbReference>
<accession>A0A9W5UPI4</accession>
<comment type="caution">
    <text evidence="3">The sequence shown here is derived from an EMBL/GenBank/DDBJ whole genome shotgun (WGS) entry which is preliminary data.</text>
</comment>
<name>A0A9W5UPI4_9ACTN</name>
<dbReference type="InterPro" id="IPR020471">
    <property type="entry name" value="AKR"/>
</dbReference>
<dbReference type="SUPFAM" id="SSF51430">
    <property type="entry name" value="NAD(P)-linked oxidoreductase"/>
    <property type="match status" value="1"/>
</dbReference>
<dbReference type="CDD" id="cd19088">
    <property type="entry name" value="AKR_AKR13B1"/>
    <property type="match status" value="1"/>
</dbReference>
<dbReference type="Proteomes" id="UP000607311">
    <property type="component" value="Unassembled WGS sequence"/>
</dbReference>
<dbReference type="OrthoDB" id="3170516at2"/>
<keyword evidence="1" id="KW-0560">Oxidoreductase</keyword>
<dbReference type="RefSeq" id="WP_093401507.1">
    <property type="nucleotide sequence ID" value="NZ_BOPD01000007.1"/>
</dbReference>
<sequence>MALEAGTRPAKESGTYRIGGDLQVDRLGYGAMQITGPGVWGDPKDPAEAVRVLRRAYELGVTFIDTADSYGPFVSELLIREALHPYADDLLIATKAGLTRSGPGDWRPVGRPEYLRQQCELSLRHLGLETIGLYQLHRIDPAVPLADQLGELALLREEGKIRHIGLSEVTVDQIEAARRIVPIVSVQNLYNLANRDAEDVLDHCERHDLAFIPWFPIATGDLARPGGPLDAVAAEHDATPAQLALAWLLRRSPVMLPIPGTSSVAHLEENVAAAQVKLTDAEYERLSAATA</sequence>
<dbReference type="Gene3D" id="3.20.20.100">
    <property type="entry name" value="NADP-dependent oxidoreductase domain"/>
    <property type="match status" value="1"/>
</dbReference>
<dbReference type="InterPro" id="IPR036812">
    <property type="entry name" value="NAD(P)_OxRdtase_dom_sf"/>
</dbReference>
<keyword evidence="4" id="KW-1185">Reference proteome</keyword>
<dbReference type="GO" id="GO:0005737">
    <property type="term" value="C:cytoplasm"/>
    <property type="evidence" value="ECO:0007669"/>
    <property type="project" value="TreeGrafter"/>
</dbReference>
<organism evidence="3 4">
    <name type="scientific">Micromonospora sediminimaris</name>
    <dbReference type="NCBI Taxonomy" id="547162"/>
    <lineage>
        <taxon>Bacteria</taxon>
        <taxon>Bacillati</taxon>
        <taxon>Actinomycetota</taxon>
        <taxon>Actinomycetes</taxon>
        <taxon>Micromonosporales</taxon>
        <taxon>Micromonosporaceae</taxon>
        <taxon>Micromonospora</taxon>
    </lineage>
</organism>
<dbReference type="PANTHER" id="PTHR43625">
    <property type="entry name" value="AFLATOXIN B1 ALDEHYDE REDUCTASE"/>
    <property type="match status" value="1"/>
</dbReference>
<dbReference type="GO" id="GO:0016491">
    <property type="term" value="F:oxidoreductase activity"/>
    <property type="evidence" value="ECO:0007669"/>
    <property type="project" value="UniProtKB-KW"/>
</dbReference>
<evidence type="ECO:0000313" key="3">
    <source>
        <dbReference type="EMBL" id="GIJ31856.1"/>
    </source>
</evidence>
<dbReference type="Pfam" id="PF00248">
    <property type="entry name" value="Aldo_ket_red"/>
    <property type="match status" value="1"/>
</dbReference>
<feature type="domain" description="NADP-dependent oxidoreductase" evidence="2">
    <location>
        <begin position="26"/>
        <end position="289"/>
    </location>
</feature>
<dbReference type="NCBIfam" id="NF007695">
    <property type="entry name" value="PRK10376.1"/>
    <property type="match status" value="1"/>
</dbReference>
<protein>
    <submittedName>
        <fullName evidence="3">Oxidoreductase</fullName>
    </submittedName>
</protein>
<evidence type="ECO:0000313" key="4">
    <source>
        <dbReference type="Proteomes" id="UP000607311"/>
    </source>
</evidence>
<evidence type="ECO:0000259" key="2">
    <source>
        <dbReference type="Pfam" id="PF00248"/>
    </source>
</evidence>
<dbReference type="InterPro" id="IPR023210">
    <property type="entry name" value="NADP_OxRdtase_dom"/>
</dbReference>
<dbReference type="PANTHER" id="PTHR43625:SF40">
    <property type="entry name" value="ALDO-KETO REDUCTASE YAKC [NADP(+)]"/>
    <property type="match status" value="1"/>
</dbReference>
<dbReference type="InterPro" id="IPR050791">
    <property type="entry name" value="Aldo-Keto_reductase"/>
</dbReference>
<gene>
    <name evidence="3" type="ORF">Vse01_10040</name>
</gene>
<dbReference type="AlphaFoldDB" id="A0A9W5UPI4"/>
<evidence type="ECO:0000256" key="1">
    <source>
        <dbReference type="ARBA" id="ARBA00023002"/>
    </source>
</evidence>
<proteinExistence type="predicted"/>